<evidence type="ECO:0000256" key="3">
    <source>
        <dbReference type="ARBA" id="ARBA00022816"/>
    </source>
</evidence>
<feature type="coiled-coil region" evidence="8">
    <location>
        <begin position="546"/>
        <end position="573"/>
    </location>
</feature>
<evidence type="ECO:0000256" key="2">
    <source>
        <dbReference type="ARBA" id="ARBA00022448"/>
    </source>
</evidence>
<dbReference type="PANTHER" id="PTHR13257">
    <property type="entry name" value="NUCLEOPORIN NUP84-RELATED"/>
    <property type="match status" value="1"/>
</dbReference>
<evidence type="ECO:0000256" key="1">
    <source>
        <dbReference type="ARBA" id="ARBA00004567"/>
    </source>
</evidence>
<evidence type="ECO:0000256" key="8">
    <source>
        <dbReference type="SAM" id="Coils"/>
    </source>
</evidence>
<comment type="subcellular location">
    <subcellularLocation>
        <location evidence="1">Nucleus</location>
        <location evidence="1">Nuclear pore complex</location>
    </subcellularLocation>
</comment>
<evidence type="ECO:0000256" key="4">
    <source>
        <dbReference type="ARBA" id="ARBA00022927"/>
    </source>
</evidence>
<keyword evidence="3" id="KW-0509">mRNA transport</keyword>
<dbReference type="GO" id="GO:0006606">
    <property type="term" value="P:protein import into nucleus"/>
    <property type="evidence" value="ECO:0007669"/>
    <property type="project" value="TreeGrafter"/>
</dbReference>
<dbReference type="AlphaFoldDB" id="A0A0J9XCY4"/>
<proteinExistence type="predicted"/>
<comment type="caution">
    <text evidence="9">The sequence shown here is derived from an EMBL/GenBank/DDBJ whole genome shotgun (WGS) entry which is preliminary data.</text>
</comment>
<dbReference type="GO" id="GO:0000056">
    <property type="term" value="P:ribosomal small subunit export from nucleus"/>
    <property type="evidence" value="ECO:0007669"/>
    <property type="project" value="InterPro"/>
</dbReference>
<keyword evidence="8" id="KW-0175">Coiled coil</keyword>
<sequence length="702" mass="79267">MTFQKLAYTPIKIDASQNHSLHNKIVFRGSEAFYGNEEAVYYEPLDDSTKTTQLPIELGFTIAGLQLNDTGSFLAVYGDNVVVIVLLPAPGVLAAADKKPRVKNWRIDLFAQRGEEVLKAVWNPVGRFDSELVVLTDANRIYSFDVLENNNVAPDQEITLQLSDADTSLYGQLEIVSFCFGKGDARLSLYVLASDGNVYALAPFVPKTFVLTRLELEALFDRVVLDGIDNKDSPEHRIYQKQVKWVSELWKQYSYVIVESRVRSYGAEPEEFLVLNRPNISRAPILQGPFTVQPFPEQLYDLEGADIDTFELGPDLTGVGVFLQGGVFLLALQEEAVVFNWTQNDLEMNLSLLEFIQTPQNSCSISTFPCDPNSVYLQGLTNVQRLDLTAWKQGLEKAVENGDGNLSQQLTVVNDLTDKSTPVIGYGVLIDGENSLVTLVQTQKRDVRWLENWTEPNTQPVISKIIHNVDDSTEGTMSSYLVNPKVERLLENQTEVLKPVMLRKQTPNANAKIKEFTWDMLVEFNEASKPFTEAVPQLHERQLAIHQRLVEQRSELERQLNKITETKKKLKEVQTGNNVAKRVKETAERQVKIQERIDKLREGLLAKRGVQLLNEHEKAFVAELERVKASMVAVTQREARVLTQSRILKNESQLKRAPAAASTGLGSAEQLLRIRQAINREREILDKVKQQVEELQGDKVFV</sequence>
<keyword evidence="4" id="KW-0653">Protein transport</keyword>
<dbReference type="GO" id="GO:0006406">
    <property type="term" value="P:mRNA export from nucleus"/>
    <property type="evidence" value="ECO:0007669"/>
    <property type="project" value="TreeGrafter"/>
</dbReference>
<keyword evidence="7" id="KW-0539">Nucleus</keyword>
<dbReference type="Proteomes" id="UP000242525">
    <property type="component" value="Unassembled WGS sequence"/>
</dbReference>
<dbReference type="InterPro" id="IPR037700">
    <property type="entry name" value="NUP88/NUP82"/>
</dbReference>
<name>A0A0J9XCY4_GEOCN</name>
<accession>A0A0J9XCY4</accession>
<dbReference type="PANTHER" id="PTHR13257:SF0">
    <property type="entry name" value="NUCLEAR PORE COMPLEX PROTEIN NUP88"/>
    <property type="match status" value="1"/>
</dbReference>
<keyword evidence="6" id="KW-0906">Nuclear pore complex</keyword>
<evidence type="ECO:0000313" key="9">
    <source>
        <dbReference type="EMBL" id="CDO55146.1"/>
    </source>
</evidence>
<reference evidence="9" key="1">
    <citation type="submission" date="2014-03" db="EMBL/GenBank/DDBJ databases">
        <authorList>
            <person name="Casaregola S."/>
        </authorList>
    </citation>
    <scope>NUCLEOTIDE SEQUENCE [LARGE SCALE GENOMIC DNA]</scope>
    <source>
        <strain evidence="9">CLIB 918</strain>
    </source>
</reference>
<dbReference type="STRING" id="1173061.A0A0J9XCY4"/>
<evidence type="ECO:0000313" key="10">
    <source>
        <dbReference type="Proteomes" id="UP000242525"/>
    </source>
</evidence>
<keyword evidence="2" id="KW-0813">Transport</keyword>
<organism evidence="9 10">
    <name type="scientific">Geotrichum candidum</name>
    <name type="common">Oospora lactis</name>
    <name type="synonym">Dipodascus geotrichum</name>
    <dbReference type="NCBI Taxonomy" id="1173061"/>
    <lineage>
        <taxon>Eukaryota</taxon>
        <taxon>Fungi</taxon>
        <taxon>Dikarya</taxon>
        <taxon>Ascomycota</taxon>
        <taxon>Saccharomycotina</taxon>
        <taxon>Dipodascomycetes</taxon>
        <taxon>Dipodascales</taxon>
        <taxon>Dipodascaceae</taxon>
        <taxon>Geotrichum</taxon>
    </lineage>
</organism>
<dbReference type="GO" id="GO:0017056">
    <property type="term" value="F:structural constituent of nuclear pore"/>
    <property type="evidence" value="ECO:0007669"/>
    <property type="project" value="InterPro"/>
</dbReference>
<keyword evidence="5" id="KW-0811">Translocation</keyword>
<protein>
    <submittedName>
        <fullName evidence="9">Similar to Saccharomyces cerevisiae YJL061W NUP82 Nucleoporin subunit of the nuclear pore complex (NPC)</fullName>
    </submittedName>
</protein>
<gene>
    <name evidence="9" type="ORF">BN980_GECA10s00637g</name>
</gene>
<dbReference type="GO" id="GO:0000055">
    <property type="term" value="P:ribosomal large subunit export from nucleus"/>
    <property type="evidence" value="ECO:0007669"/>
    <property type="project" value="InterPro"/>
</dbReference>
<dbReference type="EMBL" id="CCBN010000010">
    <property type="protein sequence ID" value="CDO55146.1"/>
    <property type="molecule type" value="Genomic_DNA"/>
</dbReference>
<evidence type="ECO:0000256" key="6">
    <source>
        <dbReference type="ARBA" id="ARBA00023132"/>
    </source>
</evidence>
<dbReference type="GO" id="GO:0005643">
    <property type="term" value="C:nuclear pore"/>
    <property type="evidence" value="ECO:0007669"/>
    <property type="project" value="UniProtKB-SubCell"/>
</dbReference>
<evidence type="ECO:0000256" key="7">
    <source>
        <dbReference type="ARBA" id="ARBA00023242"/>
    </source>
</evidence>
<keyword evidence="10" id="KW-1185">Reference proteome</keyword>
<dbReference type="OrthoDB" id="341482at2759"/>
<feature type="coiled-coil region" evidence="8">
    <location>
        <begin position="671"/>
        <end position="698"/>
    </location>
</feature>
<evidence type="ECO:0000256" key="5">
    <source>
        <dbReference type="ARBA" id="ARBA00023010"/>
    </source>
</evidence>